<keyword evidence="1" id="KW-1185">Reference proteome</keyword>
<evidence type="ECO:0000313" key="1">
    <source>
        <dbReference type="Proteomes" id="UP000887565"/>
    </source>
</evidence>
<dbReference type="AlphaFoldDB" id="A0A915ILD8"/>
<dbReference type="GO" id="GO:0050482">
    <property type="term" value="P:arachidonate secretion"/>
    <property type="evidence" value="ECO:0007669"/>
    <property type="project" value="InterPro"/>
</dbReference>
<reference evidence="2" key="1">
    <citation type="submission" date="2022-11" db="UniProtKB">
        <authorList>
            <consortium name="WormBaseParasite"/>
        </authorList>
    </citation>
    <scope>IDENTIFICATION</scope>
</reference>
<accession>A0A915ILD8</accession>
<dbReference type="Proteomes" id="UP000887565">
    <property type="component" value="Unplaced"/>
</dbReference>
<protein>
    <submittedName>
        <fullName evidence="2">Phospholipase A(2)</fullName>
    </submittedName>
</protein>
<dbReference type="GO" id="GO:0004623">
    <property type="term" value="F:phospholipase A2 activity"/>
    <property type="evidence" value="ECO:0007669"/>
    <property type="project" value="InterPro"/>
</dbReference>
<proteinExistence type="predicted"/>
<dbReference type="WBParaSite" id="nRc.2.0.1.t14801-RA">
    <property type="protein sequence ID" value="nRc.2.0.1.t14801-RA"/>
    <property type="gene ID" value="nRc.2.0.1.g14801"/>
</dbReference>
<name>A0A915ILD8_ROMCU</name>
<dbReference type="SUPFAM" id="SSF48619">
    <property type="entry name" value="Phospholipase A2, PLA2"/>
    <property type="match status" value="1"/>
</dbReference>
<sequence>MDRPFSSIGSADRLVSKHVLATQQKIYAIVHEVHASYQQNAQKFTSTDGQTLITTIYQGYGNLLHCNISHDISQIKKFKSSVKKRLRLAENEARANSRHLLTQPIYRSNLGLMVNMKEQYQKCRRLKKMMNRQHAVQNFHKEAYESVRLTNRQAAFIMHERWCDGHVPGTKLISAPVHDCCRGLRRCVRENGKDNKEDRKKCKIFVVDYSPLLNCECNRKFSNCLTTIGTKEALKTRNIFLAYAKGDL</sequence>
<evidence type="ECO:0000313" key="2">
    <source>
        <dbReference type="WBParaSite" id="nRc.2.0.1.t14801-RA"/>
    </source>
</evidence>
<organism evidence="1 2">
    <name type="scientific">Romanomermis culicivorax</name>
    <name type="common">Nematode worm</name>
    <dbReference type="NCBI Taxonomy" id="13658"/>
    <lineage>
        <taxon>Eukaryota</taxon>
        <taxon>Metazoa</taxon>
        <taxon>Ecdysozoa</taxon>
        <taxon>Nematoda</taxon>
        <taxon>Enoplea</taxon>
        <taxon>Dorylaimia</taxon>
        <taxon>Mermithida</taxon>
        <taxon>Mermithoidea</taxon>
        <taxon>Mermithidae</taxon>
        <taxon>Romanomermis</taxon>
    </lineage>
</organism>
<dbReference type="GO" id="GO:0006644">
    <property type="term" value="P:phospholipid metabolic process"/>
    <property type="evidence" value="ECO:0007669"/>
    <property type="project" value="InterPro"/>
</dbReference>
<dbReference type="InterPro" id="IPR036444">
    <property type="entry name" value="PLipase_A2_dom_sf"/>
</dbReference>